<keyword evidence="3" id="KW-1185">Reference proteome</keyword>
<sequence>MHALVDEGGKTSDAISALERSGVTLGLSEEDALTWFQCVETKLQDTTTSTMTVSPLPPITLHGLDNAEVYMQKIEKARELISMGESYEICLTTQFEGKVLEEADYNKYFALYCSLRRKNPAPFSAYVELPTVHGTPQAILSTSPERFLTVSDRGTVEMRPIKGTKVRPGWGAGEEDWLARAKEEPDMRAFVAAEDRRRRQLLEADPKERAENLMIADLIRADLQSVCFPGTVEVPRLIALETYVTVHQLVTSVEGTLRPSIGCVDVTRRCFPPGSMTGAPKRRSVELIETLERSADDPESTTRRRGIYSGALGFIGVDGASSLSVVIRTITMQGANALVGAGGAITFLSSPEGEWDEVLTKLGSVASLAPSK</sequence>
<dbReference type="InterPro" id="IPR005801">
    <property type="entry name" value="ADC_synthase"/>
</dbReference>
<evidence type="ECO:0000259" key="1">
    <source>
        <dbReference type="Pfam" id="PF00425"/>
    </source>
</evidence>
<dbReference type="GO" id="GO:0000162">
    <property type="term" value="P:L-tryptophan biosynthetic process"/>
    <property type="evidence" value="ECO:0007669"/>
    <property type="project" value="TreeGrafter"/>
</dbReference>
<gene>
    <name evidence="2" type="ORF">Malapachy_3980</name>
</gene>
<dbReference type="PANTHER" id="PTHR11236">
    <property type="entry name" value="AMINOBENZOATE/ANTHRANILATE SYNTHASE"/>
    <property type="match status" value="1"/>
</dbReference>
<dbReference type="VEuPathDB" id="FungiDB:Malapachy_3980"/>
<dbReference type="Pfam" id="PF00425">
    <property type="entry name" value="Chorismate_bind"/>
    <property type="match status" value="1"/>
</dbReference>
<accession>A0A0M8MMA7</accession>
<dbReference type="EMBL" id="LGAV01000004">
    <property type="protein sequence ID" value="KOS14428.1"/>
    <property type="molecule type" value="Genomic_DNA"/>
</dbReference>
<dbReference type="Proteomes" id="UP000037751">
    <property type="component" value="Unassembled WGS sequence"/>
</dbReference>
<dbReference type="GO" id="GO:0008153">
    <property type="term" value="P:4-aminobenzoate biosynthetic process"/>
    <property type="evidence" value="ECO:0007669"/>
    <property type="project" value="TreeGrafter"/>
</dbReference>
<dbReference type="PRINTS" id="PR00095">
    <property type="entry name" value="ANTSNTHASEI"/>
</dbReference>
<dbReference type="OrthoDB" id="64220at2759"/>
<evidence type="ECO:0000313" key="2">
    <source>
        <dbReference type="EMBL" id="KOS14428.1"/>
    </source>
</evidence>
<organism evidence="2 3">
    <name type="scientific">Malassezia pachydermatis</name>
    <dbReference type="NCBI Taxonomy" id="77020"/>
    <lineage>
        <taxon>Eukaryota</taxon>
        <taxon>Fungi</taxon>
        <taxon>Dikarya</taxon>
        <taxon>Basidiomycota</taxon>
        <taxon>Ustilaginomycotina</taxon>
        <taxon>Malasseziomycetes</taxon>
        <taxon>Malasseziales</taxon>
        <taxon>Malasseziaceae</taxon>
        <taxon>Malassezia</taxon>
    </lineage>
</organism>
<dbReference type="GO" id="GO:0005737">
    <property type="term" value="C:cytoplasm"/>
    <property type="evidence" value="ECO:0007669"/>
    <property type="project" value="TreeGrafter"/>
</dbReference>
<protein>
    <submittedName>
        <fullName evidence="2">Para-aminobenzoate synthase</fullName>
    </submittedName>
</protein>
<dbReference type="AlphaFoldDB" id="A0A0M8MMA7"/>
<reference evidence="2 3" key="1">
    <citation type="submission" date="2015-07" db="EMBL/GenBank/DDBJ databases">
        <title>Draft Genome Sequence of Malassezia furfur CBS1878 and Malassezia pachydermatis CBS1879.</title>
        <authorList>
            <person name="Triana S."/>
            <person name="Ohm R."/>
            <person name="Gonzalez A."/>
            <person name="DeCock H."/>
            <person name="Restrepo S."/>
            <person name="Celis A."/>
        </authorList>
    </citation>
    <scope>NUCLEOTIDE SEQUENCE [LARGE SCALE GENOMIC DNA]</scope>
    <source>
        <strain evidence="2 3">CBS 1879</strain>
    </source>
</reference>
<dbReference type="GO" id="GO:0046820">
    <property type="term" value="F:4-amino-4-deoxychorismate synthase activity"/>
    <property type="evidence" value="ECO:0007669"/>
    <property type="project" value="TreeGrafter"/>
</dbReference>
<feature type="domain" description="Chorismate-utilising enzyme C-terminal" evidence="1">
    <location>
        <begin position="67"/>
        <end position="361"/>
    </location>
</feature>
<evidence type="ECO:0000313" key="3">
    <source>
        <dbReference type="Proteomes" id="UP000037751"/>
    </source>
</evidence>
<dbReference type="PANTHER" id="PTHR11236:SF18">
    <property type="entry name" value="AMINODEOXYCHORISMATE SYNTHASE"/>
    <property type="match status" value="1"/>
</dbReference>
<dbReference type="GeneID" id="28730312"/>
<name>A0A0M8MMA7_9BASI</name>
<comment type="caution">
    <text evidence="2">The sequence shown here is derived from an EMBL/GenBank/DDBJ whole genome shotgun (WGS) entry which is preliminary data.</text>
</comment>
<dbReference type="InterPro" id="IPR015890">
    <property type="entry name" value="Chorismate_C"/>
</dbReference>
<dbReference type="RefSeq" id="XP_017992060.1">
    <property type="nucleotide sequence ID" value="XM_018138436.1"/>
</dbReference>
<dbReference type="STRING" id="77020.A0A0M8MMA7"/>
<dbReference type="SUPFAM" id="SSF56322">
    <property type="entry name" value="ADC synthase"/>
    <property type="match status" value="1"/>
</dbReference>
<proteinExistence type="predicted"/>
<dbReference type="InterPro" id="IPR019999">
    <property type="entry name" value="Anth_synth_I-like"/>
</dbReference>
<dbReference type="Gene3D" id="3.60.120.10">
    <property type="entry name" value="Anthranilate synthase"/>
    <property type="match status" value="1"/>
</dbReference>